<dbReference type="RefSeq" id="WP_078413033.1">
    <property type="nucleotide sequence ID" value="NZ_BQKS01000016.1"/>
</dbReference>
<dbReference type="Pfam" id="PF12680">
    <property type="entry name" value="SnoaL_2"/>
    <property type="match status" value="1"/>
</dbReference>
<evidence type="ECO:0000313" key="3">
    <source>
        <dbReference type="EMBL" id="OPB52155.1"/>
    </source>
</evidence>
<dbReference type="AlphaFoldDB" id="A0A1T3DFQ0"/>
<dbReference type="InterPro" id="IPR032710">
    <property type="entry name" value="NTF2-like_dom_sf"/>
</dbReference>
<dbReference type="SUPFAM" id="SSF54427">
    <property type="entry name" value="NTF2-like"/>
    <property type="match status" value="1"/>
</dbReference>
<protein>
    <recommendedName>
        <fullName evidence="1">SnoaL-like domain-containing protein</fullName>
    </recommendedName>
</protein>
<gene>
    <name evidence="2" type="ORF">AYC66_12415</name>
    <name evidence="3" type="ORF">BAY09_13365</name>
</gene>
<evidence type="ECO:0000313" key="4">
    <source>
        <dbReference type="Proteomes" id="UP000189738"/>
    </source>
</evidence>
<proteinExistence type="predicted"/>
<dbReference type="EMBL" id="MAHS01000003">
    <property type="protein sequence ID" value="OPB52155.1"/>
    <property type="molecule type" value="Genomic_DNA"/>
</dbReference>
<sequence>MEKQTQQVVEQYYDNLASGNYEANVQLFADQVEWRIPGDAERAVWIKERNTKEEVRAFFNELYENIEGVSFDITGKFYNENRAVVTGHLVSRVLSTGKLFDSHFTVQFTVEKGLITRYLMLEDSYGLVEALSQNSIK</sequence>
<dbReference type="Gene3D" id="3.10.450.50">
    <property type="match status" value="1"/>
</dbReference>
<organism evidence="3">
    <name type="scientific">Elizabethkingia anophelis</name>
    <dbReference type="NCBI Taxonomy" id="1117645"/>
    <lineage>
        <taxon>Bacteria</taxon>
        <taxon>Pseudomonadati</taxon>
        <taxon>Bacteroidota</taxon>
        <taxon>Flavobacteriia</taxon>
        <taxon>Flavobacteriales</taxon>
        <taxon>Weeksellaceae</taxon>
        <taxon>Elizabethkingia</taxon>
    </lineage>
</organism>
<reference evidence="2 4" key="1">
    <citation type="submission" date="2016-02" db="EMBL/GenBank/DDBJ databases">
        <authorList>
            <person name="Nicholson A.C."/>
            <person name="Humrighouse B.W."/>
            <person name="Loparev V."/>
            <person name="Emery B."/>
            <person name="Graziano J."/>
            <person name="McQuiston J.R."/>
        </authorList>
    </citation>
    <scope>NUCLEOTIDE SEQUENCE [LARGE SCALE GENOMIC DNA]</scope>
    <source>
        <strain evidence="2 4">E6809</strain>
    </source>
</reference>
<dbReference type="Proteomes" id="UP000189738">
    <property type="component" value="Chromosome"/>
</dbReference>
<dbReference type="InterPro" id="IPR037401">
    <property type="entry name" value="SnoaL-like"/>
</dbReference>
<accession>A0A1T3DFQ0</accession>
<evidence type="ECO:0000259" key="1">
    <source>
        <dbReference type="Pfam" id="PF12680"/>
    </source>
</evidence>
<reference evidence="3" key="2">
    <citation type="submission" date="2016-06" db="EMBL/GenBank/DDBJ databases">
        <authorList>
            <person name="Nicholson A.C."/>
        </authorList>
    </citation>
    <scope>NUCLEOTIDE SEQUENCE [LARGE SCALE GENOMIC DNA]</scope>
    <source>
        <strain evidence="3">E6809</strain>
    </source>
</reference>
<feature type="domain" description="SnoaL-like" evidence="1">
    <location>
        <begin position="9"/>
        <end position="118"/>
    </location>
</feature>
<name>A0A1T3DFQ0_9FLAO</name>
<dbReference type="EMBL" id="CP014339">
    <property type="protein sequence ID" value="AQX51433.1"/>
    <property type="molecule type" value="Genomic_DNA"/>
</dbReference>
<evidence type="ECO:0000313" key="2">
    <source>
        <dbReference type="EMBL" id="AQX51433.1"/>
    </source>
</evidence>